<evidence type="ECO:0000256" key="1">
    <source>
        <dbReference type="SAM" id="MobiDB-lite"/>
    </source>
</evidence>
<dbReference type="Proteomes" id="UP001216907">
    <property type="component" value="Unassembled WGS sequence"/>
</dbReference>
<protein>
    <submittedName>
        <fullName evidence="4">DUF4142 domain-containing protein</fullName>
    </submittedName>
</protein>
<gene>
    <name evidence="4" type="ORF">PZE19_17415</name>
</gene>
<dbReference type="InterPro" id="IPR025419">
    <property type="entry name" value="DUF4142"/>
</dbReference>
<sequence length="209" mass="22358">MLRILTLTALAVALFGPTSHAQSPPREATPGRNDQDASSGTPATSNGQTSALDAAVSDVLFAEAAAISGMAELTISQIGVQQARDPELKSFSQKMIDDHTKLAEELTSLAAQKGIALPRMVDPRAQFCAQSLQGTSREKFDACYAKAQLTAHMEAVAAFEAESERGLDPEMKALAAKALPILKGHLHMIKPIAMKYAKEKMEKDDHLSQ</sequence>
<evidence type="ECO:0000313" key="4">
    <source>
        <dbReference type="EMBL" id="MDG3005569.1"/>
    </source>
</evidence>
<feature type="chain" id="PRO_5047177218" evidence="2">
    <location>
        <begin position="22"/>
        <end position="209"/>
    </location>
</feature>
<proteinExistence type="predicted"/>
<feature type="compositionally biased region" description="Polar residues" evidence="1">
    <location>
        <begin position="36"/>
        <end position="49"/>
    </location>
</feature>
<dbReference type="Pfam" id="PF13628">
    <property type="entry name" value="DUF4142"/>
    <property type="match status" value="1"/>
</dbReference>
<feature type="signal peptide" evidence="2">
    <location>
        <begin position="1"/>
        <end position="21"/>
    </location>
</feature>
<evidence type="ECO:0000259" key="3">
    <source>
        <dbReference type="Pfam" id="PF13628"/>
    </source>
</evidence>
<comment type="caution">
    <text evidence="4">The sequence shown here is derived from an EMBL/GenBank/DDBJ whole genome shotgun (WGS) entry which is preliminary data.</text>
</comment>
<feature type="region of interest" description="Disordered" evidence="1">
    <location>
        <begin position="18"/>
        <end position="49"/>
    </location>
</feature>
<keyword evidence="2" id="KW-0732">Signal</keyword>
<evidence type="ECO:0000256" key="2">
    <source>
        <dbReference type="SAM" id="SignalP"/>
    </source>
</evidence>
<reference evidence="4 5" key="1">
    <citation type="submission" date="2023-03" db="EMBL/GenBank/DDBJ databases">
        <title>Paludisphaera mucosa sp. nov. a novel planctomycete from northern fen.</title>
        <authorList>
            <person name="Ivanova A."/>
        </authorList>
    </citation>
    <scope>NUCLEOTIDE SEQUENCE [LARGE SCALE GENOMIC DNA]</scope>
    <source>
        <strain evidence="4 5">Pla2</strain>
    </source>
</reference>
<dbReference type="PANTHER" id="PTHR38593">
    <property type="entry name" value="BLR2558 PROTEIN"/>
    <property type="match status" value="1"/>
</dbReference>
<dbReference type="Gene3D" id="1.20.1260.10">
    <property type="match status" value="1"/>
</dbReference>
<feature type="domain" description="DUF4142" evidence="3">
    <location>
        <begin position="58"/>
        <end position="190"/>
    </location>
</feature>
<keyword evidence="5" id="KW-1185">Reference proteome</keyword>
<dbReference type="PANTHER" id="PTHR38593:SF1">
    <property type="entry name" value="BLR2558 PROTEIN"/>
    <property type="match status" value="1"/>
</dbReference>
<name>A0ABT6FDL5_9BACT</name>
<accession>A0ABT6FDL5</accession>
<dbReference type="EMBL" id="JARRAG010000002">
    <property type="protein sequence ID" value="MDG3005569.1"/>
    <property type="molecule type" value="Genomic_DNA"/>
</dbReference>
<evidence type="ECO:0000313" key="5">
    <source>
        <dbReference type="Proteomes" id="UP001216907"/>
    </source>
</evidence>
<organism evidence="4 5">
    <name type="scientific">Paludisphaera mucosa</name>
    <dbReference type="NCBI Taxonomy" id="3030827"/>
    <lineage>
        <taxon>Bacteria</taxon>
        <taxon>Pseudomonadati</taxon>
        <taxon>Planctomycetota</taxon>
        <taxon>Planctomycetia</taxon>
        <taxon>Isosphaerales</taxon>
        <taxon>Isosphaeraceae</taxon>
        <taxon>Paludisphaera</taxon>
    </lineage>
</organism>
<dbReference type="RefSeq" id="WP_277861900.1">
    <property type="nucleotide sequence ID" value="NZ_JARRAG010000002.1"/>
</dbReference>
<dbReference type="InterPro" id="IPR012347">
    <property type="entry name" value="Ferritin-like"/>
</dbReference>